<name>L1LDF7_THEEQ</name>
<dbReference type="GeneID" id="15802988"/>
<reference evidence="2 3" key="1">
    <citation type="journal article" date="2012" name="BMC Genomics">
        <title>Comparative genomic analysis and phylogenetic position of Theileria equi.</title>
        <authorList>
            <person name="Kappmeyer L.S."/>
            <person name="Thiagarajan M."/>
            <person name="Herndon D.R."/>
            <person name="Ramsay J.D."/>
            <person name="Caler E."/>
            <person name="Djikeng A."/>
            <person name="Gillespie J.J."/>
            <person name="Lau A.O."/>
            <person name="Roalson E.H."/>
            <person name="Silva J.C."/>
            <person name="Silva M.G."/>
            <person name="Suarez C.E."/>
            <person name="Ueti M.W."/>
            <person name="Nene V.M."/>
            <person name="Mealey R.H."/>
            <person name="Knowles D.P."/>
            <person name="Brayton K.A."/>
        </authorList>
    </citation>
    <scope>NUCLEOTIDE SEQUENCE [LARGE SCALE GENOMIC DNA]</scope>
    <source>
        <strain evidence="2 3">WA</strain>
    </source>
</reference>
<comment type="caution">
    <text evidence="2">The sequence shown here is derived from an EMBL/GenBank/DDBJ whole genome shotgun (WGS) entry which is preliminary data.</text>
</comment>
<protein>
    <submittedName>
        <fullName evidence="2">Signal peptide containing protein</fullName>
    </submittedName>
</protein>
<accession>L1LDF7</accession>
<keyword evidence="3" id="KW-1185">Reference proteome</keyword>
<keyword evidence="1" id="KW-0732">Signal</keyword>
<dbReference type="Pfam" id="PF04385">
    <property type="entry name" value="FAINT"/>
    <property type="match status" value="2"/>
</dbReference>
<dbReference type="EMBL" id="ACOU01000003">
    <property type="protein sequence ID" value="EKX73381.1"/>
    <property type="molecule type" value="Genomic_DNA"/>
</dbReference>
<evidence type="ECO:0000313" key="3">
    <source>
        <dbReference type="Proteomes" id="UP000031512"/>
    </source>
</evidence>
<gene>
    <name evidence="2" type="ORF">BEWA_054370</name>
</gene>
<evidence type="ECO:0000256" key="1">
    <source>
        <dbReference type="SAM" id="SignalP"/>
    </source>
</evidence>
<feature type="signal peptide" evidence="1">
    <location>
        <begin position="1"/>
        <end position="22"/>
    </location>
</feature>
<dbReference type="KEGG" id="beq:BEWA_054370"/>
<dbReference type="Proteomes" id="UP000031512">
    <property type="component" value="Unassembled WGS sequence"/>
</dbReference>
<dbReference type="VEuPathDB" id="PiroplasmaDB:BEWA_054370"/>
<dbReference type="OrthoDB" id="362458at2759"/>
<dbReference type="RefSeq" id="XP_004832833.1">
    <property type="nucleotide sequence ID" value="XM_004832776.1"/>
</dbReference>
<evidence type="ECO:0000313" key="2">
    <source>
        <dbReference type="EMBL" id="EKX73381.1"/>
    </source>
</evidence>
<dbReference type="AlphaFoldDB" id="L1LDF7"/>
<sequence>MKALTLLYSSLILSILSPCICGDNNPDADSKKGSDDISIHKYEAIDLDEVSNFTIDLSSLNEAIHRTYEYYHDGNYILLLIPQRNILVTKVVNGTEDIWNAGGGVKLEYAKVYLKDFKPQLILITESIASCATWTWYLKDGSKWKDCKERYDEEIDKLRLFSPKRFDFILDTRNTNDSIECKKFEADILGAPVMLYFTKPNYLATDVRYGKESIWKATGDEKCVACDLYSSGDRPFIVLVIKNRQYKTLKYFERIDEKWLPMVSEEFNKKLLTVRKVHPKFGYNKDTEQGKQSSTSNTQDSCVSVNTVQKSWWSGCIDILKAGITPAAAHYFICTPPGLSYAIHSKMLEEDEQEEVRIDQANQRLEWRRIDEASQETLGDEFKKKND</sequence>
<organism evidence="2 3">
    <name type="scientific">Theileria equi strain WA</name>
    <dbReference type="NCBI Taxonomy" id="1537102"/>
    <lineage>
        <taxon>Eukaryota</taxon>
        <taxon>Sar</taxon>
        <taxon>Alveolata</taxon>
        <taxon>Apicomplexa</taxon>
        <taxon>Aconoidasida</taxon>
        <taxon>Piroplasmida</taxon>
        <taxon>Theileriidae</taxon>
        <taxon>Theileria</taxon>
    </lineage>
</organism>
<proteinExistence type="predicted"/>
<feature type="chain" id="PRO_5003953220" evidence="1">
    <location>
        <begin position="23"/>
        <end position="387"/>
    </location>
</feature>
<dbReference type="InterPro" id="IPR007480">
    <property type="entry name" value="DUF529"/>
</dbReference>